<evidence type="ECO:0000313" key="2">
    <source>
        <dbReference type="EMBL" id="SEM20140.1"/>
    </source>
</evidence>
<feature type="domain" description="ChsH2 rubredoxin-like zinc ribbon" evidence="1">
    <location>
        <begin position="32"/>
        <end position="66"/>
    </location>
</feature>
<protein>
    <recommendedName>
        <fullName evidence="1">ChsH2 rubredoxin-like zinc ribbon domain-containing protein</fullName>
    </recommendedName>
</protein>
<gene>
    <name evidence="2" type="ORF">SAMN04489760_106123</name>
</gene>
<accession>A0A1H7WF83</accession>
<dbReference type="AlphaFoldDB" id="A0A1H7WF83"/>
<evidence type="ECO:0000259" key="1">
    <source>
        <dbReference type="Pfam" id="PF12172"/>
    </source>
</evidence>
<organism evidence="2 3">
    <name type="scientific">Syntrophus gentianae</name>
    <dbReference type="NCBI Taxonomy" id="43775"/>
    <lineage>
        <taxon>Bacteria</taxon>
        <taxon>Pseudomonadati</taxon>
        <taxon>Thermodesulfobacteriota</taxon>
        <taxon>Syntrophia</taxon>
        <taxon>Syntrophales</taxon>
        <taxon>Syntrophaceae</taxon>
        <taxon>Syntrophus</taxon>
    </lineage>
</organism>
<dbReference type="EMBL" id="FOBS01000006">
    <property type="protein sequence ID" value="SEM20140.1"/>
    <property type="molecule type" value="Genomic_DNA"/>
</dbReference>
<dbReference type="Gene3D" id="6.10.30.10">
    <property type="match status" value="1"/>
</dbReference>
<reference evidence="2 3" key="1">
    <citation type="submission" date="2016-10" db="EMBL/GenBank/DDBJ databases">
        <authorList>
            <person name="de Groot N.N."/>
        </authorList>
    </citation>
    <scope>NUCLEOTIDE SEQUENCE [LARGE SCALE GENOMIC DNA]</scope>
    <source>
        <strain evidence="2 3">DSM 8423</strain>
    </source>
</reference>
<evidence type="ECO:0000313" key="3">
    <source>
        <dbReference type="Proteomes" id="UP000198744"/>
    </source>
</evidence>
<sequence>MSITEGKYAASMDMWPLQGKQFTRIYPFFDNLKEGRLTTTKCKDCGTLSFPPRGVICPQCLSENLEWVDLPTRGKALSVTYEEVGVPIGFETPLVHAMIDLGGVMTLFSRIKDCPMGALNVGDEVKLVVFPVDPLPFDGKKGEDNVIQRVFFCFEKA</sequence>
<dbReference type="InterPro" id="IPR012340">
    <property type="entry name" value="NA-bd_OB-fold"/>
</dbReference>
<dbReference type="InterPro" id="IPR052513">
    <property type="entry name" value="Thioester_dehydratase-like"/>
</dbReference>
<name>A0A1H7WF83_9BACT</name>
<dbReference type="Pfam" id="PF12172">
    <property type="entry name" value="zf-ChsH2"/>
    <property type="match status" value="1"/>
</dbReference>
<dbReference type="STRING" id="43775.SAMN04489760_106123"/>
<dbReference type="PANTHER" id="PTHR34075">
    <property type="entry name" value="BLR3430 PROTEIN"/>
    <property type="match status" value="1"/>
</dbReference>
<keyword evidence="3" id="KW-1185">Reference proteome</keyword>
<dbReference type="PANTHER" id="PTHR34075:SF5">
    <property type="entry name" value="BLR3430 PROTEIN"/>
    <property type="match status" value="1"/>
</dbReference>
<proteinExistence type="predicted"/>
<dbReference type="RefSeq" id="WP_217638890.1">
    <property type="nucleotide sequence ID" value="NZ_FOBS01000006.1"/>
</dbReference>
<dbReference type="InterPro" id="IPR022002">
    <property type="entry name" value="ChsH2_Znr"/>
</dbReference>
<dbReference type="Proteomes" id="UP000198744">
    <property type="component" value="Unassembled WGS sequence"/>
</dbReference>
<dbReference type="SUPFAM" id="SSF50249">
    <property type="entry name" value="Nucleic acid-binding proteins"/>
    <property type="match status" value="1"/>
</dbReference>